<evidence type="ECO:0000313" key="1">
    <source>
        <dbReference type="EMBL" id="WVZ22062.1"/>
    </source>
</evidence>
<evidence type="ECO:0000313" key="2">
    <source>
        <dbReference type="Proteomes" id="UP001374535"/>
    </source>
</evidence>
<dbReference type="Proteomes" id="UP001374535">
    <property type="component" value="Chromosome 1"/>
</dbReference>
<dbReference type="EMBL" id="CP144700">
    <property type="protein sequence ID" value="WVZ22062.1"/>
    <property type="molecule type" value="Genomic_DNA"/>
</dbReference>
<gene>
    <name evidence="1" type="ORF">V8G54_000606</name>
</gene>
<sequence length="107" mass="11482">MQACPLQGPHFPPTILLTANLNSEGLGRESSMAGHFPPNSRVTGVKFFAAADMTMLPTLGLPVKKILSHFCCSSCSQTFDPPSITLMALESKYRGMVLARKEEQAGA</sequence>
<keyword evidence="2" id="KW-1185">Reference proteome</keyword>
<protein>
    <submittedName>
        <fullName evidence="1">Uncharacterized protein</fullName>
    </submittedName>
</protein>
<name>A0AAQ3P769_VIGMU</name>
<proteinExistence type="predicted"/>
<dbReference type="AlphaFoldDB" id="A0AAQ3P769"/>
<organism evidence="1 2">
    <name type="scientific">Vigna mungo</name>
    <name type="common">Black gram</name>
    <name type="synonym">Phaseolus mungo</name>
    <dbReference type="NCBI Taxonomy" id="3915"/>
    <lineage>
        <taxon>Eukaryota</taxon>
        <taxon>Viridiplantae</taxon>
        <taxon>Streptophyta</taxon>
        <taxon>Embryophyta</taxon>
        <taxon>Tracheophyta</taxon>
        <taxon>Spermatophyta</taxon>
        <taxon>Magnoliopsida</taxon>
        <taxon>eudicotyledons</taxon>
        <taxon>Gunneridae</taxon>
        <taxon>Pentapetalae</taxon>
        <taxon>rosids</taxon>
        <taxon>fabids</taxon>
        <taxon>Fabales</taxon>
        <taxon>Fabaceae</taxon>
        <taxon>Papilionoideae</taxon>
        <taxon>50 kb inversion clade</taxon>
        <taxon>NPAAA clade</taxon>
        <taxon>indigoferoid/millettioid clade</taxon>
        <taxon>Phaseoleae</taxon>
        <taxon>Vigna</taxon>
    </lineage>
</organism>
<reference evidence="1 2" key="1">
    <citation type="journal article" date="2023" name="Life. Sci Alliance">
        <title>Evolutionary insights into 3D genome organization and epigenetic landscape of Vigna mungo.</title>
        <authorList>
            <person name="Junaid A."/>
            <person name="Singh B."/>
            <person name="Bhatia S."/>
        </authorList>
    </citation>
    <scope>NUCLEOTIDE SEQUENCE [LARGE SCALE GENOMIC DNA]</scope>
    <source>
        <strain evidence="1">Urdbean</strain>
    </source>
</reference>
<accession>A0AAQ3P769</accession>